<evidence type="ECO:0000313" key="5">
    <source>
        <dbReference type="Proteomes" id="UP000887572"/>
    </source>
</evidence>
<name>A0A914ICV2_GLORO</name>
<feature type="chain" id="PRO_5037471257" evidence="3">
    <location>
        <begin position="21"/>
        <end position="823"/>
    </location>
</feature>
<dbReference type="InterPro" id="IPR036186">
    <property type="entry name" value="Serpin_sf"/>
</dbReference>
<sequence>MQFSVLFVVLMMLFATFYIGVEPFARQAALNNLGGGDDVPDASGASAAQPGQQPEYNAEELCRPIEGTLFHAQCLLSEVVKQKGFIPKHLRPPWLDSKLFEDNELPPDKATSDGCYACYKGTKASNGVNPGEEYCACTYKKQALNVKFEKIFGTFDFGDTMCIQDFHKMTLMPKCGSDYYEHVKHCAMVHFYDNDPDKEPRNTEHKRTLVLLDGCIITAGSSHKNCTAKVNIAFEQQPKSSFFYGTCDAEMKTVFESTIEVKASFAGASEKLADANKVTNATTSSSFAFPVEFKHRICKGLFGSTDADDAFKNITIAISGDCGTKSFKLPTLEFDKGRVQEMRGLQLDLRRGNAVVQWRDALGGYAFAKKARLLWQPSELKSLNAYGLVNVALMYPNVDLNSVGQAEFSMDLLKAVYRNRAEAIALAMAYAGARGQTAAEFGTVLTGASKHSSGSTLHISFGKFLQEIASNQINEALKRNNLQSDGPPPEFKLKIANRIYLAKTFNVLDEFKLVINTHYGGNFESIDFEQNVAAAEKINAFVEDATNGKIKDLVKSDDFNFQTKLVLVNAIHFKANWLRPFSNQMTERLTFFIANGQESKLDMMQMQQQFIYAEENNFKMLGMPYVGEKAHLFILLPNANDGLEYLLNELKGAKLMELIENSATTEVKVILPKFKIESSHQMGDVLASLGIKRAFERNADFSGISNTTLPLHINKVIQKAMISRGPLKLSIRCRGKLWWDEAEGGVSLTSAKSAGIQVVSKVDENGTEAAAVTAVFLLSPISPADDVVPPPPPTFRADHPFAFFLIYTQKQHVMFSGVFMGEQ</sequence>
<dbReference type="Pfam" id="PF00079">
    <property type="entry name" value="Serpin"/>
    <property type="match status" value="2"/>
</dbReference>
<feature type="signal peptide" evidence="3">
    <location>
        <begin position="1"/>
        <end position="20"/>
    </location>
</feature>
<dbReference type="GO" id="GO:0004867">
    <property type="term" value="F:serine-type endopeptidase inhibitor activity"/>
    <property type="evidence" value="ECO:0007669"/>
    <property type="project" value="InterPro"/>
</dbReference>
<dbReference type="InterPro" id="IPR023796">
    <property type="entry name" value="Serpin_dom"/>
</dbReference>
<dbReference type="InterPro" id="IPR042178">
    <property type="entry name" value="Serpin_sf_1"/>
</dbReference>
<evidence type="ECO:0000259" key="4">
    <source>
        <dbReference type="SMART" id="SM00093"/>
    </source>
</evidence>
<dbReference type="SUPFAM" id="SSF56574">
    <property type="entry name" value="Serpins"/>
    <property type="match status" value="1"/>
</dbReference>
<dbReference type="Gene3D" id="3.30.497.10">
    <property type="entry name" value="Antithrombin, subunit I, domain 2"/>
    <property type="match status" value="1"/>
</dbReference>
<dbReference type="CDD" id="cd00172">
    <property type="entry name" value="serpin"/>
    <property type="match status" value="1"/>
</dbReference>
<evidence type="ECO:0000256" key="1">
    <source>
        <dbReference type="ARBA" id="ARBA00009500"/>
    </source>
</evidence>
<dbReference type="PANTHER" id="PTHR11461">
    <property type="entry name" value="SERINE PROTEASE INHIBITOR, SERPIN"/>
    <property type="match status" value="1"/>
</dbReference>
<dbReference type="SMART" id="SM00093">
    <property type="entry name" value="SERPIN"/>
    <property type="match status" value="1"/>
</dbReference>
<protein>
    <submittedName>
        <fullName evidence="6">Serpin domain-containing protein</fullName>
    </submittedName>
</protein>
<comment type="similarity">
    <text evidence="1 2">Belongs to the serpin family.</text>
</comment>
<dbReference type="InterPro" id="IPR000215">
    <property type="entry name" value="Serpin_fam"/>
</dbReference>
<accession>A0A914ICV2</accession>
<dbReference type="PANTHER" id="PTHR11461:SF211">
    <property type="entry name" value="GH10112P-RELATED"/>
    <property type="match status" value="1"/>
</dbReference>
<dbReference type="AlphaFoldDB" id="A0A914ICV2"/>
<dbReference type="Gene3D" id="2.30.39.10">
    <property type="entry name" value="Alpha-1-antitrypsin, domain 1"/>
    <property type="match status" value="2"/>
</dbReference>
<dbReference type="GO" id="GO:0005615">
    <property type="term" value="C:extracellular space"/>
    <property type="evidence" value="ECO:0007669"/>
    <property type="project" value="InterPro"/>
</dbReference>
<dbReference type="WBParaSite" id="Gr19_v10_g9662.t2">
    <property type="protein sequence ID" value="Gr19_v10_g9662.t2"/>
    <property type="gene ID" value="Gr19_v10_g9662"/>
</dbReference>
<proteinExistence type="inferred from homology"/>
<dbReference type="InterPro" id="IPR042185">
    <property type="entry name" value="Serpin_sf_2"/>
</dbReference>
<organism evidence="5 6">
    <name type="scientific">Globodera rostochiensis</name>
    <name type="common">Golden nematode worm</name>
    <name type="synonym">Heterodera rostochiensis</name>
    <dbReference type="NCBI Taxonomy" id="31243"/>
    <lineage>
        <taxon>Eukaryota</taxon>
        <taxon>Metazoa</taxon>
        <taxon>Ecdysozoa</taxon>
        <taxon>Nematoda</taxon>
        <taxon>Chromadorea</taxon>
        <taxon>Rhabditida</taxon>
        <taxon>Tylenchina</taxon>
        <taxon>Tylenchomorpha</taxon>
        <taxon>Tylenchoidea</taxon>
        <taxon>Heteroderidae</taxon>
        <taxon>Heteroderinae</taxon>
        <taxon>Globodera</taxon>
    </lineage>
</organism>
<evidence type="ECO:0000313" key="6">
    <source>
        <dbReference type="WBParaSite" id="Gr19_v10_g9662.t2"/>
    </source>
</evidence>
<keyword evidence="3" id="KW-0732">Signal</keyword>
<keyword evidence="5" id="KW-1185">Reference proteome</keyword>
<reference evidence="6" key="1">
    <citation type="submission" date="2022-11" db="UniProtKB">
        <authorList>
            <consortium name="WormBaseParasite"/>
        </authorList>
    </citation>
    <scope>IDENTIFICATION</scope>
</reference>
<evidence type="ECO:0000256" key="2">
    <source>
        <dbReference type="RuleBase" id="RU000411"/>
    </source>
</evidence>
<evidence type="ECO:0000256" key="3">
    <source>
        <dbReference type="SAM" id="SignalP"/>
    </source>
</evidence>
<dbReference type="Proteomes" id="UP000887572">
    <property type="component" value="Unplaced"/>
</dbReference>
<feature type="domain" description="Serpin" evidence="4">
    <location>
        <begin position="410"/>
        <end position="822"/>
    </location>
</feature>